<reference evidence="3" key="1">
    <citation type="submission" date="2020-01" db="EMBL/GenBank/DDBJ databases">
        <authorList>
            <consortium name="DOE Joint Genome Institute"/>
            <person name="Haridas S."/>
            <person name="Albert R."/>
            <person name="Binder M."/>
            <person name="Bloem J."/>
            <person name="Labutti K."/>
            <person name="Salamov A."/>
            <person name="Andreopoulos B."/>
            <person name="Baker S.E."/>
            <person name="Barry K."/>
            <person name="Bills G."/>
            <person name="Bluhm B.H."/>
            <person name="Cannon C."/>
            <person name="Castanera R."/>
            <person name="Culley D.E."/>
            <person name="Daum C."/>
            <person name="Ezra D."/>
            <person name="Gonzalez J.B."/>
            <person name="Henrissat B."/>
            <person name="Kuo A."/>
            <person name="Liang C."/>
            <person name="Lipzen A."/>
            <person name="Lutzoni F."/>
            <person name="Magnuson J."/>
            <person name="Mondo S."/>
            <person name="Nolan M."/>
            <person name="Ohm R."/>
            <person name="Pangilinan J."/>
            <person name="Park H.-J."/>
            <person name="Ramirez L."/>
            <person name="Alfaro M."/>
            <person name="Sun H."/>
            <person name="Tritt A."/>
            <person name="Yoshinaga Y."/>
            <person name="Zwiers L.-H."/>
            <person name="Turgeon B.G."/>
            <person name="Goodwin S.B."/>
            <person name="Spatafora J.W."/>
            <person name="Crous P.W."/>
            <person name="Grigoriev I.V."/>
        </authorList>
    </citation>
    <scope>NUCLEOTIDE SEQUENCE</scope>
    <source>
        <strain evidence="3">CBS 342.82</strain>
    </source>
</reference>
<name>A0A6J3LS12_9PEZI</name>
<dbReference type="RefSeq" id="XP_033455642.1">
    <property type="nucleotide sequence ID" value="XM_033609045.1"/>
</dbReference>
<protein>
    <submittedName>
        <fullName evidence="3">Uncharacterized protein</fullName>
    </submittedName>
</protein>
<organism evidence="3">
    <name type="scientific">Dissoconium aciculare CBS 342.82</name>
    <dbReference type="NCBI Taxonomy" id="1314786"/>
    <lineage>
        <taxon>Eukaryota</taxon>
        <taxon>Fungi</taxon>
        <taxon>Dikarya</taxon>
        <taxon>Ascomycota</taxon>
        <taxon>Pezizomycotina</taxon>
        <taxon>Dothideomycetes</taxon>
        <taxon>Dothideomycetidae</taxon>
        <taxon>Mycosphaerellales</taxon>
        <taxon>Dissoconiaceae</taxon>
        <taxon>Dissoconium</taxon>
    </lineage>
</organism>
<gene>
    <name evidence="3" type="ORF">K489DRAFT_92748</name>
</gene>
<reference evidence="3" key="3">
    <citation type="submission" date="2025-08" db="UniProtKB">
        <authorList>
            <consortium name="RefSeq"/>
        </authorList>
    </citation>
    <scope>IDENTIFICATION</scope>
    <source>
        <strain evidence="3">CBS 342.82</strain>
    </source>
</reference>
<proteinExistence type="predicted"/>
<feature type="region of interest" description="Disordered" evidence="1">
    <location>
        <begin position="109"/>
        <end position="128"/>
    </location>
</feature>
<dbReference type="Proteomes" id="UP000504637">
    <property type="component" value="Unplaced"/>
</dbReference>
<keyword evidence="2" id="KW-1185">Reference proteome</keyword>
<evidence type="ECO:0000256" key="1">
    <source>
        <dbReference type="SAM" id="MobiDB-lite"/>
    </source>
</evidence>
<accession>A0A6J3LS12</accession>
<sequence>MYVNLLTSTYQQLFWETQMTLPWVTSSAFPDCCSSTTQRVLHHRSTRRRTDACLTNDAMRCLVRRSSDVRARTARFSSSCDIAKRDRIAQMKHSKNEAEDLHCCDGAPAATESRKATDTPRTSRSPTMSRGITFRVVCHDPLLLKSTSQGQSRFLSAQGGCSIARSRGLLGRSEVFSNAPRTQATSR</sequence>
<dbReference type="AlphaFoldDB" id="A0A6J3LS12"/>
<dbReference type="GeneID" id="54366846"/>
<evidence type="ECO:0000313" key="3">
    <source>
        <dbReference type="RefSeq" id="XP_033455642.1"/>
    </source>
</evidence>
<feature type="compositionally biased region" description="Polar residues" evidence="1">
    <location>
        <begin position="119"/>
        <end position="128"/>
    </location>
</feature>
<reference evidence="3" key="2">
    <citation type="submission" date="2020-04" db="EMBL/GenBank/DDBJ databases">
        <authorList>
            <consortium name="NCBI Genome Project"/>
        </authorList>
    </citation>
    <scope>NUCLEOTIDE SEQUENCE</scope>
    <source>
        <strain evidence="3">CBS 342.82</strain>
    </source>
</reference>
<evidence type="ECO:0000313" key="2">
    <source>
        <dbReference type="Proteomes" id="UP000504637"/>
    </source>
</evidence>